<evidence type="ECO:0000313" key="2">
    <source>
        <dbReference type="Proteomes" id="UP001358417"/>
    </source>
</evidence>
<name>A0AAV9MSV8_9EURO</name>
<dbReference type="Pfam" id="PF05988">
    <property type="entry name" value="DUF899"/>
    <property type="match status" value="1"/>
</dbReference>
<dbReference type="RefSeq" id="XP_064700360.1">
    <property type="nucleotide sequence ID" value="XM_064854017.1"/>
</dbReference>
<evidence type="ECO:0000313" key="1">
    <source>
        <dbReference type="EMBL" id="KAK5044707.1"/>
    </source>
</evidence>
<evidence type="ECO:0008006" key="3">
    <source>
        <dbReference type="Google" id="ProtNLM"/>
    </source>
</evidence>
<protein>
    <recommendedName>
        <fullName evidence="3">Thioredoxin domain-containing protein</fullName>
    </recommendedName>
</protein>
<organism evidence="1 2">
    <name type="scientific">Exophiala bonariae</name>
    <dbReference type="NCBI Taxonomy" id="1690606"/>
    <lineage>
        <taxon>Eukaryota</taxon>
        <taxon>Fungi</taxon>
        <taxon>Dikarya</taxon>
        <taxon>Ascomycota</taxon>
        <taxon>Pezizomycotina</taxon>
        <taxon>Eurotiomycetes</taxon>
        <taxon>Chaetothyriomycetidae</taxon>
        <taxon>Chaetothyriales</taxon>
        <taxon>Herpotrichiellaceae</taxon>
        <taxon>Exophiala</taxon>
    </lineage>
</organism>
<dbReference type="EMBL" id="JAVRRD010000044">
    <property type="protein sequence ID" value="KAK5044707.1"/>
    <property type="molecule type" value="Genomic_DNA"/>
</dbReference>
<reference evidence="1 2" key="1">
    <citation type="submission" date="2023-08" db="EMBL/GenBank/DDBJ databases">
        <title>Black Yeasts Isolated from many extreme environments.</title>
        <authorList>
            <person name="Coleine C."/>
            <person name="Stajich J.E."/>
            <person name="Selbmann L."/>
        </authorList>
    </citation>
    <scope>NUCLEOTIDE SEQUENCE [LARGE SCALE GENOMIC DNA]</scope>
    <source>
        <strain evidence="1 2">CCFEE 5792</strain>
    </source>
</reference>
<gene>
    <name evidence="1" type="ORF">LTR84_010481</name>
</gene>
<keyword evidence="2" id="KW-1185">Reference proteome</keyword>
<sequence>MAIKVTTRLDINNGKNPNLLTPPIMKQVVESSEYLKLRLSLLEKEKAHTRQRDELTKLRQALPAIEITKPYRFQSVDPSGTTKEVSLEDLFDGRPQLIIYHFMFEPDRDAGCPSCTLMGDHIPPLEHLKSHNTSFAAVSRAPIDKIEAYKKRLGFTFPWVSSYGTDFNFDFNVSTDPEVKPVQYNFLSEDELKDRKMLHFTRGEQPGTSVFVKGGLGIGEEGKIYHTYSTYARGGEAQIGTLLWLDMTPLGRQDGANGIGGLGYKRRDEYDDSDLQATGGVRFT</sequence>
<dbReference type="Proteomes" id="UP001358417">
    <property type="component" value="Unassembled WGS sequence"/>
</dbReference>
<dbReference type="GeneID" id="89978638"/>
<dbReference type="SUPFAM" id="SSF52833">
    <property type="entry name" value="Thioredoxin-like"/>
    <property type="match status" value="1"/>
</dbReference>
<dbReference type="InterPro" id="IPR010296">
    <property type="entry name" value="DUF899_thioredox"/>
</dbReference>
<dbReference type="InterPro" id="IPR036249">
    <property type="entry name" value="Thioredoxin-like_sf"/>
</dbReference>
<accession>A0AAV9MSV8</accession>
<proteinExistence type="predicted"/>
<comment type="caution">
    <text evidence="1">The sequence shown here is derived from an EMBL/GenBank/DDBJ whole genome shotgun (WGS) entry which is preliminary data.</text>
</comment>
<dbReference type="AlphaFoldDB" id="A0AAV9MSV8"/>
<dbReference type="Gene3D" id="3.40.30.10">
    <property type="entry name" value="Glutaredoxin"/>
    <property type="match status" value="1"/>
</dbReference>